<dbReference type="Proteomes" id="UP001150581">
    <property type="component" value="Unassembled WGS sequence"/>
</dbReference>
<proteinExistence type="predicted"/>
<accession>A0ACC1IWI9</accession>
<evidence type="ECO:0000313" key="1">
    <source>
        <dbReference type="EMBL" id="KAJ1902055.1"/>
    </source>
</evidence>
<evidence type="ECO:0000313" key="2">
    <source>
        <dbReference type="Proteomes" id="UP001150581"/>
    </source>
</evidence>
<gene>
    <name evidence="1" type="ORF">LPJ66_000304</name>
</gene>
<sequence>MEVDLSPEEYFRQQAAALLHSVEDPLDDNNSSKESWSEIDDNSGAEDNAAVLKRKRILRHGRMRLSEINERFSASKKKLAEARKHQLDLEMQQLKDGTHPQYKEFIEQVDARWSDRLAKIELEMESRRALAKVKLDSSRTSAKNTFIASKGEVRRAMVYRRKKQMWALTDNLRNLERIREAITNVACPLSNQAGIKIPERGTKASNESDHLLSMPDTHLARIDEDADVSAVCGIPALLNYAETEMSAPEDSAAAGIPTHNAAAAITEATDTRVPRSQVGYAHDDMGAAYGYQGVGAGHNVADETVLIGGTVATYELAESARDYGRAYAGHQAIPDARTAGYNAQGSRHGSRHGSVAAPVAAAVVASATASALTSTSVGAQPYATRNQAYYGDSAYQASYYDSSDYKAPNPRAPTMQHSPSVTATGTGVEKYAYGSKRHARINGAVEEYQTPGYYGSNGTTTAPVAVSAQNGSVATKHKYPAEFDEVPGKRQRTVHTSSTWPASQYYQQQQYQHQDDRSWNEPVSATDKSGNPMVDSGATMHSYGYGRQAEYHQKYSGIDADVASGSAYQAQYSHPPPPPLSGDQAYHYSQQQQHGYNRQGVSSSYYGSQKHDYSAESAGYYQQQQAHYHSQDSGYYPPHYQQTAASNGAALLAASSHHADAGYHAQHHYAQQHQHQQSAAAGVYAGGVQKTPADYHPQRHSHKQYASNSSYSGLDAGISMPAPSSSSNAWSGDYYSQQQPHHSSAQVYESQQHPHYRQQGPSSYHHQKHDSHGAVVAEYAGDPRAYYGGSQAMPQQQQPQPQSRSGDPRTHGVPAMGAGAVPSYHHRQATTGGADGHHYSSSSLTNILK</sequence>
<keyword evidence="2" id="KW-1185">Reference proteome</keyword>
<dbReference type="EMBL" id="JANBPG010000007">
    <property type="protein sequence ID" value="KAJ1902055.1"/>
    <property type="molecule type" value="Genomic_DNA"/>
</dbReference>
<reference evidence="1" key="1">
    <citation type="submission" date="2022-07" db="EMBL/GenBank/DDBJ databases">
        <title>Phylogenomic reconstructions and comparative analyses of Kickxellomycotina fungi.</title>
        <authorList>
            <person name="Reynolds N.K."/>
            <person name="Stajich J.E."/>
            <person name="Barry K."/>
            <person name="Grigoriev I.V."/>
            <person name="Crous P."/>
            <person name="Smith M.E."/>
        </authorList>
    </citation>
    <scope>NUCLEOTIDE SEQUENCE</scope>
    <source>
        <strain evidence="1">Benny 63K</strain>
    </source>
</reference>
<comment type="caution">
    <text evidence="1">The sequence shown here is derived from an EMBL/GenBank/DDBJ whole genome shotgun (WGS) entry which is preliminary data.</text>
</comment>
<name>A0ACC1IWI9_9FUNG</name>
<protein>
    <submittedName>
        <fullName evidence="1">Uncharacterized protein</fullName>
    </submittedName>
</protein>
<organism evidence="1 2">
    <name type="scientific">Kickxella alabastrina</name>
    <dbReference type="NCBI Taxonomy" id="61397"/>
    <lineage>
        <taxon>Eukaryota</taxon>
        <taxon>Fungi</taxon>
        <taxon>Fungi incertae sedis</taxon>
        <taxon>Zoopagomycota</taxon>
        <taxon>Kickxellomycotina</taxon>
        <taxon>Kickxellomycetes</taxon>
        <taxon>Kickxellales</taxon>
        <taxon>Kickxellaceae</taxon>
        <taxon>Kickxella</taxon>
    </lineage>
</organism>